<dbReference type="InterPro" id="IPR050613">
    <property type="entry name" value="Sec_Metabolite_Reg"/>
</dbReference>
<feature type="region of interest" description="Disordered" evidence="7">
    <location>
        <begin position="105"/>
        <end position="125"/>
    </location>
</feature>
<evidence type="ECO:0000256" key="1">
    <source>
        <dbReference type="ARBA" id="ARBA00004123"/>
    </source>
</evidence>
<feature type="region of interest" description="Disordered" evidence="7">
    <location>
        <begin position="1"/>
        <end position="26"/>
    </location>
</feature>
<evidence type="ECO:0000256" key="6">
    <source>
        <dbReference type="ARBA" id="ARBA00023242"/>
    </source>
</evidence>
<keyword evidence="6" id="KW-0539">Nucleus</keyword>
<gene>
    <name evidence="9" type="ORF">BDV23DRAFT_43254</name>
</gene>
<evidence type="ECO:0000256" key="3">
    <source>
        <dbReference type="ARBA" id="ARBA00023015"/>
    </source>
</evidence>
<dbReference type="CDD" id="cd00067">
    <property type="entry name" value="GAL4"/>
    <property type="match status" value="1"/>
</dbReference>
<dbReference type="PROSITE" id="PS50048">
    <property type="entry name" value="ZN2_CY6_FUNGAL_2"/>
    <property type="match status" value="1"/>
</dbReference>
<dbReference type="PROSITE" id="PS00463">
    <property type="entry name" value="ZN2_CY6_FUNGAL_1"/>
    <property type="match status" value="1"/>
</dbReference>
<evidence type="ECO:0000259" key="8">
    <source>
        <dbReference type="PROSITE" id="PS50048"/>
    </source>
</evidence>
<comment type="subcellular location">
    <subcellularLocation>
        <location evidence="1">Nucleus</location>
    </subcellularLocation>
</comment>
<dbReference type="Proteomes" id="UP000326877">
    <property type="component" value="Unassembled WGS sequence"/>
</dbReference>
<organism evidence="9">
    <name type="scientific">Petromyces alliaceus</name>
    <name type="common">Aspergillus alliaceus</name>
    <dbReference type="NCBI Taxonomy" id="209559"/>
    <lineage>
        <taxon>Eukaryota</taxon>
        <taxon>Fungi</taxon>
        <taxon>Dikarya</taxon>
        <taxon>Ascomycota</taxon>
        <taxon>Pezizomycotina</taxon>
        <taxon>Eurotiomycetes</taxon>
        <taxon>Eurotiomycetidae</taxon>
        <taxon>Eurotiales</taxon>
        <taxon>Aspergillaceae</taxon>
        <taxon>Aspergillus</taxon>
        <taxon>Aspergillus subgen. Circumdati</taxon>
    </lineage>
</organism>
<reference evidence="9" key="1">
    <citation type="submission" date="2019-04" db="EMBL/GenBank/DDBJ databases">
        <title>Friends and foes A comparative genomics studyof 23 Aspergillus species from section Flavi.</title>
        <authorList>
            <consortium name="DOE Joint Genome Institute"/>
            <person name="Kjaerbolling I."/>
            <person name="Vesth T."/>
            <person name="Frisvad J.C."/>
            <person name="Nybo J.L."/>
            <person name="Theobald S."/>
            <person name="Kildgaard S."/>
            <person name="Isbrandt T."/>
            <person name="Kuo A."/>
            <person name="Sato A."/>
            <person name="Lyhne E.K."/>
            <person name="Kogle M.E."/>
            <person name="Wiebenga A."/>
            <person name="Kun R.S."/>
            <person name="Lubbers R.J."/>
            <person name="Makela M.R."/>
            <person name="Barry K."/>
            <person name="Chovatia M."/>
            <person name="Clum A."/>
            <person name="Daum C."/>
            <person name="Haridas S."/>
            <person name="He G."/>
            <person name="LaButti K."/>
            <person name="Lipzen A."/>
            <person name="Mondo S."/>
            <person name="Riley R."/>
            <person name="Salamov A."/>
            <person name="Simmons B.A."/>
            <person name="Magnuson J.K."/>
            <person name="Henrissat B."/>
            <person name="Mortensen U.H."/>
            <person name="Larsen T.O."/>
            <person name="Devries R.P."/>
            <person name="Grigoriev I.V."/>
            <person name="Machida M."/>
            <person name="Baker S.E."/>
            <person name="Andersen M.R."/>
        </authorList>
    </citation>
    <scope>NUCLEOTIDE SEQUENCE [LARGE SCALE GENOMIC DNA]</scope>
    <source>
        <strain evidence="9">IBT 14317</strain>
    </source>
</reference>
<dbReference type="PANTHER" id="PTHR31001">
    <property type="entry name" value="UNCHARACTERIZED TRANSCRIPTIONAL REGULATORY PROTEIN"/>
    <property type="match status" value="1"/>
</dbReference>
<proteinExistence type="predicted"/>
<dbReference type="SUPFAM" id="SSF57701">
    <property type="entry name" value="Zn2/Cys6 DNA-binding domain"/>
    <property type="match status" value="1"/>
</dbReference>
<sequence length="723" mass="80564">MQASRGHSHSGDAHAPGATPRNAPSNQLSCISCRQKKIRCDRQIPCSNCIKSQHECTFPRPARIARRGRNTTSAELSARMQRLEESLVTLSRDVNGRMERPVSPVELFSPPALGSTADASDVEPGGDLVDRNSRKDQLAGGAVPCRQDVVSEGHGFGQLGMACSATANAAVGTSGLHGPSVNSPPFLHCRQNRSVLSGSPETRNTLLFGLQPVTCPLLFIGSDTSQQRVLWQSYLDNVAPLVSIMHRRTLEELLTQASKRTEVINKPRKAILLAVYLSAITSMTPAQCLDKLGERQEEAIHRYRLAVENALTQADFINSHSLELLQSAVLYLICVRRLDQGSFAWTMLAIVLRLAQRLELDRESTLSAKTPITTEMSRRLWWHIVVLDVQCAEDHGTEPMVQDGQYDTRFPLNINDNDLVPGATEFPRERFGFTDMTFSLIRFQIAAAYLVLKRSSTTHHNASMEDMVTHRQQLVTDLEQRLYEKYLKSCNPAIAMHSFCCAVSQLVLSKLRLYVYNGVSPGETPTTESMAKIHEFLFATSVDIIELSVFLETSQRDTGNWSWVFKNNNQWNAVAFALAELCVRVSGPDVDRAWLAITSAYNLWNWRDAKGTWPAIPRLTDRALQARRNLLGLARNDGSAFTRDYCRPWPEDLRPPPPKRSQGAYHPKPSSTLNNSYNMSNAPSSLVNITESDLSADSRFGDLLEDDIFSNFNIPPNPILGLF</sequence>
<dbReference type="GO" id="GO:0008270">
    <property type="term" value="F:zinc ion binding"/>
    <property type="evidence" value="ECO:0007669"/>
    <property type="project" value="InterPro"/>
</dbReference>
<protein>
    <submittedName>
        <fullName evidence="9">Fungal-specific transcription factor domain-containing protein</fullName>
    </submittedName>
</protein>
<dbReference type="GO" id="GO:0006351">
    <property type="term" value="P:DNA-templated transcription"/>
    <property type="evidence" value="ECO:0007669"/>
    <property type="project" value="InterPro"/>
</dbReference>
<evidence type="ECO:0000256" key="4">
    <source>
        <dbReference type="ARBA" id="ARBA00023125"/>
    </source>
</evidence>
<dbReference type="InterPro" id="IPR001138">
    <property type="entry name" value="Zn2Cys6_DnaBD"/>
</dbReference>
<dbReference type="Pfam" id="PF00172">
    <property type="entry name" value="Zn_clus"/>
    <property type="match status" value="1"/>
</dbReference>
<dbReference type="InterPro" id="IPR036864">
    <property type="entry name" value="Zn2-C6_fun-type_DNA-bd_sf"/>
</dbReference>
<dbReference type="PANTHER" id="PTHR31001:SF50">
    <property type="entry name" value="ZN(II)2CYS6 TRANSCRIPTION FACTOR (EUROFUNG)"/>
    <property type="match status" value="1"/>
</dbReference>
<dbReference type="SMART" id="SM00066">
    <property type="entry name" value="GAL4"/>
    <property type="match status" value="1"/>
</dbReference>
<dbReference type="GO" id="GO:0000981">
    <property type="term" value="F:DNA-binding transcription factor activity, RNA polymerase II-specific"/>
    <property type="evidence" value="ECO:0007669"/>
    <property type="project" value="InterPro"/>
</dbReference>
<evidence type="ECO:0000256" key="7">
    <source>
        <dbReference type="SAM" id="MobiDB-lite"/>
    </source>
</evidence>
<keyword evidence="3" id="KW-0805">Transcription regulation</keyword>
<evidence type="ECO:0000313" key="9">
    <source>
        <dbReference type="EMBL" id="KAE8384156.1"/>
    </source>
</evidence>
<keyword evidence="5" id="KW-0804">Transcription</keyword>
<evidence type="ECO:0000256" key="2">
    <source>
        <dbReference type="ARBA" id="ARBA00022723"/>
    </source>
</evidence>
<keyword evidence="2" id="KW-0479">Metal-binding</keyword>
<dbReference type="GO" id="GO:0009893">
    <property type="term" value="P:positive regulation of metabolic process"/>
    <property type="evidence" value="ECO:0007669"/>
    <property type="project" value="UniProtKB-ARBA"/>
</dbReference>
<dbReference type="Pfam" id="PF04082">
    <property type="entry name" value="Fungal_trans"/>
    <property type="match status" value="1"/>
</dbReference>
<dbReference type="Gene3D" id="4.10.240.10">
    <property type="entry name" value="Zn(2)-C6 fungal-type DNA-binding domain"/>
    <property type="match status" value="1"/>
</dbReference>
<name>A0A5N7BQQ1_PETAA</name>
<dbReference type="InterPro" id="IPR007219">
    <property type="entry name" value="XnlR_reg_dom"/>
</dbReference>
<evidence type="ECO:0000256" key="5">
    <source>
        <dbReference type="ARBA" id="ARBA00023163"/>
    </source>
</evidence>
<dbReference type="EMBL" id="ML735396">
    <property type="protein sequence ID" value="KAE8384156.1"/>
    <property type="molecule type" value="Genomic_DNA"/>
</dbReference>
<feature type="domain" description="Zn(2)-C6 fungal-type" evidence="8">
    <location>
        <begin position="29"/>
        <end position="58"/>
    </location>
</feature>
<feature type="region of interest" description="Disordered" evidence="7">
    <location>
        <begin position="647"/>
        <end position="677"/>
    </location>
</feature>
<dbReference type="GO" id="GO:0003677">
    <property type="term" value="F:DNA binding"/>
    <property type="evidence" value="ECO:0007669"/>
    <property type="project" value="UniProtKB-KW"/>
</dbReference>
<accession>A0A5N7BQQ1</accession>
<dbReference type="OrthoDB" id="3989227at2759"/>
<keyword evidence="4" id="KW-0238">DNA-binding</keyword>
<dbReference type="SMART" id="SM00906">
    <property type="entry name" value="Fungal_trans"/>
    <property type="match status" value="1"/>
</dbReference>
<dbReference type="GO" id="GO:0005634">
    <property type="term" value="C:nucleus"/>
    <property type="evidence" value="ECO:0007669"/>
    <property type="project" value="UniProtKB-SubCell"/>
</dbReference>
<dbReference type="AlphaFoldDB" id="A0A5N7BQQ1"/>
<dbReference type="CDD" id="cd12148">
    <property type="entry name" value="fungal_TF_MHR"/>
    <property type="match status" value="1"/>
</dbReference>